<proteinExistence type="predicted"/>
<protein>
    <recommendedName>
        <fullName evidence="3">Polyprotein</fullName>
    </recommendedName>
</protein>
<evidence type="ECO:0008006" key="3">
    <source>
        <dbReference type="Google" id="ProtNLM"/>
    </source>
</evidence>
<sequence length="137" mass="15895">MHNFEQALRSYRNNELVSNFKSKFTKPVMTTHMGLIESHAAKIHIVEIFKEVKDEIMKAGSLIVKEKLGRNKFKTYKLTKYYCDNYEKEVVYDGDTLQCDPNTVKSKGAPKKKRMTQKLFGDVLNETVELVMQGIVR</sequence>
<accession>A0AAV0YHN2</accession>
<gene>
    <name evidence="1" type="ORF">VFH_U116400</name>
</gene>
<evidence type="ECO:0000313" key="1">
    <source>
        <dbReference type="EMBL" id="CAI8585284.1"/>
    </source>
</evidence>
<reference evidence="1 2" key="1">
    <citation type="submission" date="2023-01" db="EMBL/GenBank/DDBJ databases">
        <authorList>
            <person name="Kreplak J."/>
        </authorList>
    </citation>
    <scope>NUCLEOTIDE SEQUENCE [LARGE SCALE GENOMIC DNA]</scope>
</reference>
<dbReference type="AlphaFoldDB" id="A0AAV0YHN2"/>
<evidence type="ECO:0000313" key="2">
    <source>
        <dbReference type="Proteomes" id="UP001157006"/>
    </source>
</evidence>
<dbReference type="EMBL" id="CATIWC010003345">
    <property type="protein sequence ID" value="CAI8585284.1"/>
    <property type="molecule type" value="Genomic_DNA"/>
</dbReference>
<name>A0AAV0YHN2_VICFA</name>
<keyword evidence="2" id="KW-1185">Reference proteome</keyword>
<organism evidence="1 2">
    <name type="scientific">Vicia faba</name>
    <name type="common">Broad bean</name>
    <name type="synonym">Faba vulgaris</name>
    <dbReference type="NCBI Taxonomy" id="3906"/>
    <lineage>
        <taxon>Eukaryota</taxon>
        <taxon>Viridiplantae</taxon>
        <taxon>Streptophyta</taxon>
        <taxon>Embryophyta</taxon>
        <taxon>Tracheophyta</taxon>
        <taxon>Spermatophyta</taxon>
        <taxon>Magnoliopsida</taxon>
        <taxon>eudicotyledons</taxon>
        <taxon>Gunneridae</taxon>
        <taxon>Pentapetalae</taxon>
        <taxon>rosids</taxon>
        <taxon>fabids</taxon>
        <taxon>Fabales</taxon>
        <taxon>Fabaceae</taxon>
        <taxon>Papilionoideae</taxon>
        <taxon>50 kb inversion clade</taxon>
        <taxon>NPAAA clade</taxon>
        <taxon>Hologalegina</taxon>
        <taxon>IRL clade</taxon>
        <taxon>Fabeae</taxon>
        <taxon>Vicia</taxon>
    </lineage>
</organism>
<comment type="caution">
    <text evidence="1">The sequence shown here is derived from an EMBL/GenBank/DDBJ whole genome shotgun (WGS) entry which is preliminary data.</text>
</comment>
<dbReference type="Proteomes" id="UP001157006">
    <property type="component" value="Unassembled WGS sequence"/>
</dbReference>